<comment type="caution">
    <text evidence="2">The sequence shown here is derived from an EMBL/GenBank/DDBJ whole genome shotgun (WGS) entry which is preliminary data.</text>
</comment>
<evidence type="ECO:0000313" key="3">
    <source>
        <dbReference type="Proteomes" id="UP000722791"/>
    </source>
</evidence>
<keyword evidence="4" id="KW-1185">Reference proteome</keyword>
<dbReference type="Proteomes" id="UP000747110">
    <property type="component" value="Unassembled WGS sequence"/>
</dbReference>
<dbReference type="EMBL" id="BNCQ01000019">
    <property type="protein sequence ID" value="GIM05835.1"/>
    <property type="molecule type" value="Genomic_DNA"/>
</dbReference>
<protein>
    <submittedName>
        <fullName evidence="2">Uncharacterized protein</fullName>
    </submittedName>
</protein>
<gene>
    <name evidence="1" type="ORF">Vretifemale_581</name>
    <name evidence="2" type="ORF">Vretimale_10212</name>
</gene>
<dbReference type="EMBL" id="BNCP01000001">
    <property type="protein sequence ID" value="GIL69668.1"/>
    <property type="molecule type" value="Genomic_DNA"/>
</dbReference>
<dbReference type="AlphaFoldDB" id="A0A8J4GE66"/>
<evidence type="ECO:0000313" key="4">
    <source>
        <dbReference type="Proteomes" id="UP000747110"/>
    </source>
</evidence>
<proteinExistence type="predicted"/>
<organism evidence="2 3">
    <name type="scientific">Volvox reticuliferus</name>
    <dbReference type="NCBI Taxonomy" id="1737510"/>
    <lineage>
        <taxon>Eukaryota</taxon>
        <taxon>Viridiplantae</taxon>
        <taxon>Chlorophyta</taxon>
        <taxon>core chlorophytes</taxon>
        <taxon>Chlorophyceae</taxon>
        <taxon>CS clade</taxon>
        <taxon>Chlamydomonadales</taxon>
        <taxon>Volvocaceae</taxon>
        <taxon>Volvox</taxon>
    </lineage>
</organism>
<evidence type="ECO:0000313" key="2">
    <source>
        <dbReference type="EMBL" id="GIM05835.1"/>
    </source>
</evidence>
<name>A0A8J4GE66_9CHLO</name>
<sequence length="138" mass="14990">MQRVAACVSSVQPCPTCGALSELDKVPRCTTTIITWEQPNAYYHILGLTADYPETLSQWPSGSANGCPCCGDSHCSYHSPAAASTAVAGGAPTVPPAVTYRRSCGGWFFNWISRMWTSTLPVCRWIPKNSRPPWPSPR</sequence>
<dbReference type="Proteomes" id="UP000722791">
    <property type="component" value="Unassembled WGS sequence"/>
</dbReference>
<reference evidence="2" key="1">
    <citation type="journal article" date="2021" name="Proc. Natl. Acad. Sci. U.S.A.">
        <title>Three genomes in the algal genus Volvox reveal the fate of a haploid sex-determining region after a transition to homothallism.</title>
        <authorList>
            <person name="Yamamoto K."/>
            <person name="Hamaji T."/>
            <person name="Kawai-Toyooka H."/>
            <person name="Matsuzaki R."/>
            <person name="Takahashi F."/>
            <person name="Nishimura Y."/>
            <person name="Kawachi M."/>
            <person name="Noguchi H."/>
            <person name="Minakuchi Y."/>
            <person name="Umen J.G."/>
            <person name="Toyoda A."/>
            <person name="Nozaki H."/>
        </authorList>
    </citation>
    <scope>NUCLEOTIDE SEQUENCE</scope>
    <source>
        <strain evidence="2">NIES-3785</strain>
        <strain evidence="1">NIES-3786</strain>
    </source>
</reference>
<dbReference type="OrthoDB" id="10662216at2759"/>
<accession>A0A8J4GE66</accession>
<evidence type="ECO:0000313" key="1">
    <source>
        <dbReference type="EMBL" id="GIL69668.1"/>
    </source>
</evidence>